<feature type="binding site" evidence="12">
    <location>
        <position position="431"/>
    </location>
    <ligand>
        <name>K(+)</name>
        <dbReference type="ChEBI" id="CHEBI:29103"/>
    </ligand>
</feature>
<feature type="transmembrane region" description="Helical" evidence="13">
    <location>
        <begin position="134"/>
        <end position="161"/>
    </location>
</feature>
<evidence type="ECO:0000256" key="6">
    <source>
        <dbReference type="ARBA" id="ARBA00022538"/>
    </source>
</evidence>
<evidence type="ECO:0000256" key="4">
    <source>
        <dbReference type="ARBA" id="ARBA00022475"/>
    </source>
</evidence>
<keyword evidence="7 13" id="KW-0812">Transmembrane</keyword>
<dbReference type="GO" id="GO:0015379">
    <property type="term" value="F:potassium:chloride symporter activity"/>
    <property type="evidence" value="ECO:0007669"/>
    <property type="project" value="InterPro"/>
</dbReference>
<reference evidence="14 15" key="1">
    <citation type="submission" date="2019-03" db="EMBL/GenBank/DDBJ databases">
        <title>Draft Genome Sequence of Desulfosporosinus fructosivorans Strain 63.6F, Isolated from Marine Sediment in the Baltic Sea.</title>
        <authorList>
            <person name="Hausmann B."/>
            <person name="Vandieken V."/>
            <person name="Pjevac P."/>
            <person name="Schreck K."/>
            <person name="Herbold C.W."/>
            <person name="Loy A."/>
        </authorList>
    </citation>
    <scope>NUCLEOTIDE SEQUENCE [LARGE SCALE GENOMIC DNA]</scope>
    <source>
        <strain evidence="14 15">63.6F</strain>
    </source>
</reference>
<comment type="similarity">
    <text evidence="2">Belongs to the TrkH potassium transport family.</text>
</comment>
<proteinExistence type="inferred from homology"/>
<feature type="transmembrane region" description="Helical" evidence="13">
    <location>
        <begin position="387"/>
        <end position="412"/>
    </location>
</feature>
<keyword evidence="6" id="KW-0633">Potassium transport</keyword>
<protein>
    <submittedName>
        <fullName evidence="14">TrkH family potassium uptake protein</fullName>
    </submittedName>
</protein>
<feature type="transmembrane region" description="Helical" evidence="13">
    <location>
        <begin position="182"/>
        <end position="205"/>
    </location>
</feature>
<keyword evidence="12" id="KW-0479">Metal-binding</keyword>
<keyword evidence="10" id="KW-0406">Ion transport</keyword>
<gene>
    <name evidence="14" type="ORF">E4K67_26005</name>
</gene>
<feature type="binding site" evidence="12">
    <location>
        <position position="110"/>
    </location>
    <ligand>
        <name>K(+)</name>
        <dbReference type="ChEBI" id="CHEBI:29103"/>
    </ligand>
</feature>
<feature type="binding site" evidence="12">
    <location>
        <position position="430"/>
    </location>
    <ligand>
        <name>K(+)</name>
        <dbReference type="ChEBI" id="CHEBI:29103"/>
    </ligand>
</feature>
<feature type="transmembrane region" description="Helical" evidence="13">
    <location>
        <begin position="453"/>
        <end position="473"/>
    </location>
</feature>
<dbReference type="Proteomes" id="UP000298460">
    <property type="component" value="Unassembled WGS sequence"/>
</dbReference>
<name>A0A4Z0QY12_9FIRM</name>
<feature type="binding site" evidence="12">
    <location>
        <position position="313"/>
    </location>
    <ligand>
        <name>K(+)</name>
        <dbReference type="ChEBI" id="CHEBI:29103"/>
    </ligand>
</feature>
<feature type="transmembrane region" description="Helical" evidence="13">
    <location>
        <begin position="234"/>
        <end position="258"/>
    </location>
</feature>
<comment type="caution">
    <text evidence="14">The sequence shown here is derived from an EMBL/GenBank/DDBJ whole genome shotgun (WGS) entry which is preliminary data.</text>
</comment>
<evidence type="ECO:0000256" key="11">
    <source>
        <dbReference type="ARBA" id="ARBA00023136"/>
    </source>
</evidence>
<dbReference type="PIRSF" id="PIRSF006247">
    <property type="entry name" value="TrkH"/>
    <property type="match status" value="1"/>
</dbReference>
<keyword evidence="5" id="KW-0997">Cell inner membrane</keyword>
<feature type="transmembrane region" description="Helical" evidence="13">
    <location>
        <begin position="68"/>
        <end position="89"/>
    </location>
</feature>
<evidence type="ECO:0000256" key="1">
    <source>
        <dbReference type="ARBA" id="ARBA00004429"/>
    </source>
</evidence>
<feature type="transmembrane region" description="Helical" evidence="13">
    <location>
        <begin position="330"/>
        <end position="349"/>
    </location>
</feature>
<evidence type="ECO:0000256" key="13">
    <source>
        <dbReference type="SAM" id="Phobius"/>
    </source>
</evidence>
<evidence type="ECO:0000256" key="8">
    <source>
        <dbReference type="ARBA" id="ARBA00022958"/>
    </source>
</evidence>
<evidence type="ECO:0000313" key="14">
    <source>
        <dbReference type="EMBL" id="TGE35310.1"/>
    </source>
</evidence>
<dbReference type="InterPro" id="IPR003445">
    <property type="entry name" value="Cat_transpt"/>
</dbReference>
<dbReference type="GO" id="GO:0005886">
    <property type="term" value="C:plasma membrane"/>
    <property type="evidence" value="ECO:0007669"/>
    <property type="project" value="UniProtKB-SubCell"/>
</dbReference>
<dbReference type="EMBL" id="SPQQ01000016">
    <property type="protein sequence ID" value="TGE35310.1"/>
    <property type="molecule type" value="Genomic_DNA"/>
</dbReference>
<evidence type="ECO:0000256" key="3">
    <source>
        <dbReference type="ARBA" id="ARBA00022448"/>
    </source>
</evidence>
<evidence type="ECO:0000256" key="7">
    <source>
        <dbReference type="ARBA" id="ARBA00022692"/>
    </source>
</evidence>
<dbReference type="InterPro" id="IPR004772">
    <property type="entry name" value="TrkH"/>
</dbReference>
<accession>A0A4Z0QY12</accession>
<feature type="binding site" evidence="12">
    <location>
        <position position="314"/>
    </location>
    <ligand>
        <name>K(+)</name>
        <dbReference type="ChEBI" id="CHEBI:29103"/>
    </ligand>
</feature>
<dbReference type="RefSeq" id="WP_135552103.1">
    <property type="nucleotide sequence ID" value="NZ_SPQQ01000016.1"/>
</dbReference>
<evidence type="ECO:0000256" key="2">
    <source>
        <dbReference type="ARBA" id="ARBA00009137"/>
    </source>
</evidence>
<dbReference type="AlphaFoldDB" id="A0A4Z0QY12"/>
<evidence type="ECO:0000313" key="15">
    <source>
        <dbReference type="Proteomes" id="UP000298460"/>
    </source>
</evidence>
<feature type="binding site" evidence="12">
    <location>
        <position position="218"/>
    </location>
    <ligand>
        <name>K(+)</name>
        <dbReference type="ChEBI" id="CHEBI:29103"/>
    </ligand>
</feature>
<dbReference type="PANTHER" id="PTHR32024:SF2">
    <property type="entry name" value="TRK SYSTEM POTASSIUM UPTAKE PROTEIN TRKG-RELATED"/>
    <property type="match status" value="1"/>
</dbReference>
<keyword evidence="3" id="KW-0813">Transport</keyword>
<evidence type="ECO:0000256" key="5">
    <source>
        <dbReference type="ARBA" id="ARBA00022519"/>
    </source>
</evidence>
<organism evidence="14 15">
    <name type="scientific">Desulfosporosinus fructosivorans</name>
    <dbReference type="NCBI Taxonomy" id="2018669"/>
    <lineage>
        <taxon>Bacteria</taxon>
        <taxon>Bacillati</taxon>
        <taxon>Bacillota</taxon>
        <taxon>Clostridia</taxon>
        <taxon>Eubacteriales</taxon>
        <taxon>Desulfitobacteriaceae</taxon>
        <taxon>Desulfosporosinus</taxon>
    </lineage>
</organism>
<dbReference type="NCBIfam" id="TIGR00933">
    <property type="entry name" value="2a38"/>
    <property type="match status" value="1"/>
</dbReference>
<keyword evidence="15" id="KW-1185">Reference proteome</keyword>
<dbReference type="PANTHER" id="PTHR32024">
    <property type="entry name" value="TRK SYSTEM POTASSIUM UPTAKE PROTEIN TRKG-RELATED"/>
    <property type="match status" value="1"/>
</dbReference>
<evidence type="ECO:0000256" key="12">
    <source>
        <dbReference type="PIRSR" id="PIRSR006247-1"/>
    </source>
</evidence>
<keyword evidence="4" id="KW-1003">Cell membrane</keyword>
<evidence type="ECO:0000256" key="10">
    <source>
        <dbReference type="ARBA" id="ARBA00023065"/>
    </source>
</evidence>
<keyword evidence="9 13" id="KW-1133">Transmembrane helix</keyword>
<feature type="transmembrane region" description="Helical" evidence="13">
    <location>
        <begin position="38"/>
        <end position="56"/>
    </location>
</feature>
<keyword evidence="8 12" id="KW-0630">Potassium</keyword>
<feature type="transmembrane region" description="Helical" evidence="13">
    <location>
        <begin position="270"/>
        <end position="291"/>
    </location>
</feature>
<comment type="subcellular location">
    <subcellularLocation>
        <location evidence="1">Cell inner membrane</location>
        <topology evidence="1">Multi-pass membrane protein</topology>
    </subcellularLocation>
</comment>
<evidence type="ECO:0000256" key="9">
    <source>
        <dbReference type="ARBA" id="ARBA00022989"/>
    </source>
</evidence>
<dbReference type="OrthoDB" id="9810952at2"/>
<sequence>MNFRLIESVLGGLLLVYAAIMSIPLACALIEKDTSPGPFLFTIALTGVVGFILTHHGRKEGRMGIREGFAIVSGAWILTSLSGALPFYLSNAVPSYIDGVFETVSGLTTTGASVIDNVEALSNSLLLWRSLTHWLGGMGIIVLFIVFLPKIGAGAVHLFNAEVPGPMAERVLPRIRDNAARLWQIYVGFTLLQIVLLVLAGMSLFDSVNHSFATMATGGFSTKNSSIMHYDSTVIELIIVVFMIIAGGNFGLYFLAWSRGLKHIWQDTEFRIYLAIIAGATMLISLSLWLAGGKEIISSLRLALFQVASIITTTGFASDDFDKWPSLTKIVLFLLMFIGGSAGSTAGGIKVARMILLAKLAWAELRRAVHPRAIMSINYGGKHVDPLMLNTVAVFFFLFMAIFAFATILLSATGLEPFDAMSAVAATLGNVGPGFGVVGPTTTFSSINTFGEVVLIICMLLGRLELFTLLVVLQPEFWRARKSW</sequence>
<keyword evidence="11 13" id="KW-0472">Membrane</keyword>
<dbReference type="GO" id="GO:0046872">
    <property type="term" value="F:metal ion binding"/>
    <property type="evidence" value="ECO:0007669"/>
    <property type="project" value="UniProtKB-KW"/>
</dbReference>
<feature type="binding site" evidence="12">
    <location>
        <position position="109"/>
    </location>
    <ligand>
        <name>K(+)</name>
        <dbReference type="ChEBI" id="CHEBI:29103"/>
    </ligand>
</feature>
<dbReference type="Pfam" id="PF02386">
    <property type="entry name" value="TrkH"/>
    <property type="match status" value="1"/>
</dbReference>